<proteinExistence type="predicted"/>
<comment type="caution">
    <text evidence="8">The sequence shown here is derived from an EMBL/GenBank/DDBJ whole genome shotgun (WGS) entry which is preliminary data.</text>
</comment>
<evidence type="ECO:0000256" key="4">
    <source>
        <dbReference type="ARBA" id="ARBA00023136"/>
    </source>
</evidence>
<feature type="signal peptide" evidence="6">
    <location>
        <begin position="1"/>
        <end position="17"/>
    </location>
</feature>
<evidence type="ECO:0000259" key="7">
    <source>
        <dbReference type="Pfam" id="PF01094"/>
    </source>
</evidence>
<feature type="transmembrane region" description="Helical" evidence="5">
    <location>
        <begin position="768"/>
        <end position="790"/>
    </location>
</feature>
<evidence type="ECO:0000256" key="2">
    <source>
        <dbReference type="ARBA" id="ARBA00022692"/>
    </source>
</evidence>
<evidence type="ECO:0000313" key="9">
    <source>
        <dbReference type="Proteomes" id="UP001162131"/>
    </source>
</evidence>
<feature type="chain" id="PRO_5043762277" description="Receptor ligand binding region domain-containing protein" evidence="6">
    <location>
        <begin position="18"/>
        <end position="833"/>
    </location>
</feature>
<dbReference type="GO" id="GO:0016020">
    <property type="term" value="C:membrane"/>
    <property type="evidence" value="ECO:0007669"/>
    <property type="project" value="UniProtKB-SubCell"/>
</dbReference>
<keyword evidence="2 5" id="KW-0812">Transmembrane</keyword>
<keyword evidence="9" id="KW-1185">Reference proteome</keyword>
<name>A0AAU9IK05_9CILI</name>
<dbReference type="InterPro" id="IPR028082">
    <property type="entry name" value="Peripla_BP_I"/>
</dbReference>
<dbReference type="Gene3D" id="3.40.50.2300">
    <property type="match status" value="3"/>
</dbReference>
<accession>A0AAU9IK05</accession>
<dbReference type="InterPro" id="IPR001828">
    <property type="entry name" value="ANF_lig-bd_rcpt"/>
</dbReference>
<dbReference type="EMBL" id="CAJZBQ010000011">
    <property type="protein sequence ID" value="CAG9313523.1"/>
    <property type="molecule type" value="Genomic_DNA"/>
</dbReference>
<evidence type="ECO:0000256" key="6">
    <source>
        <dbReference type="SAM" id="SignalP"/>
    </source>
</evidence>
<evidence type="ECO:0000256" key="1">
    <source>
        <dbReference type="ARBA" id="ARBA00004370"/>
    </source>
</evidence>
<keyword evidence="6" id="KW-0732">Signal</keyword>
<dbReference type="SUPFAM" id="SSF53822">
    <property type="entry name" value="Periplasmic binding protein-like I"/>
    <property type="match status" value="2"/>
</dbReference>
<keyword evidence="3 5" id="KW-1133">Transmembrane helix</keyword>
<sequence length="833" mass="94562">MAISILILEVLFSLASSKLSIWILYSQETDWGLINQMSYDLSSTYNSINLFQELIDEKSQIGRNFSSPAIAIDLTQNLLLNQKIKEAARMNHFISIKIDEPTESYEEWEYFSHISTSKYTKSFISVLLFLGWNKIGIIYSDSTDNIRFRSYFEKELTFYGANFFSRIFGNWLSQGVTDELISREIKVKGLNHIIIANEGKGAEKLISSFISKNMYKEGFGLILGSKSAWASNRDGLIFIVEKDLEYAKNLNNYHSLSIINFLRDIDFESESIYAVKALFQKSTINHQPLNLFSIVNVQGSSKKIVGYIENNIVNISDTIIYPGNTTIAPSSQKPPIIISVASGDSNFNGLKLGSNSHLKLGSSFALKYAEYIHILENFSLKLYPTDCSADFYYRPFSYNCLLSHKDSLGVAFLPSYNDNVCYGTIKDFRDLGIKIPLISDECTSELFTNKTAYPEFVRIMKSFAFHSNMLAYLMSIFSWKCAVVFYENSTFGLDMYKNFYNVAKTLGIKIVNDEDKRMLNPLYSPQLYGNYSNYMKNAIATQCKIVVPLLEPTPMFNLFGQLYDEGIRRNDMIFLLYLPIAGYFENSQAITADTKTKVKELLFGSLVLWQSEWLGSYGASLIALGNKFYGFYLYYGTCPSFDAMMLGIHGIKYLIDAGGDYEDPELLNEGIRKVKFIGCSGTVQISSNSNEKSTAIISIMNEIYNETLGYYVNYPVGTYSIGSNPPFSFTRNIIWPDNTTNVPGEKRLNPDNCPFNLRLIRDSDAGSGLYYGLVFGITIIVVFLSAVILVKIYWKSQIFMITERCEVKANDYLAMSMIFIDFLQYLAMGPDIY</sequence>
<evidence type="ECO:0000313" key="8">
    <source>
        <dbReference type="EMBL" id="CAG9313523.1"/>
    </source>
</evidence>
<feature type="domain" description="Receptor ligand binding region" evidence="7">
    <location>
        <begin position="434"/>
        <end position="690"/>
    </location>
</feature>
<evidence type="ECO:0000256" key="5">
    <source>
        <dbReference type="SAM" id="Phobius"/>
    </source>
</evidence>
<keyword evidence="4 5" id="KW-0472">Membrane</keyword>
<dbReference type="Pfam" id="PF01094">
    <property type="entry name" value="ANF_receptor"/>
    <property type="match status" value="1"/>
</dbReference>
<comment type="subcellular location">
    <subcellularLocation>
        <location evidence="1">Membrane</location>
    </subcellularLocation>
</comment>
<evidence type="ECO:0000256" key="3">
    <source>
        <dbReference type="ARBA" id="ARBA00022989"/>
    </source>
</evidence>
<reference evidence="8" key="1">
    <citation type="submission" date="2021-09" db="EMBL/GenBank/DDBJ databases">
        <authorList>
            <consortium name="AG Swart"/>
            <person name="Singh M."/>
            <person name="Singh A."/>
            <person name="Seah K."/>
            <person name="Emmerich C."/>
        </authorList>
    </citation>
    <scope>NUCLEOTIDE SEQUENCE</scope>
    <source>
        <strain evidence="8">ATCC30299</strain>
    </source>
</reference>
<protein>
    <recommendedName>
        <fullName evidence="7">Receptor ligand binding region domain-containing protein</fullName>
    </recommendedName>
</protein>
<dbReference type="AlphaFoldDB" id="A0AAU9IK05"/>
<gene>
    <name evidence="8" type="ORF">BSTOLATCC_MIC9339</name>
</gene>
<organism evidence="8 9">
    <name type="scientific">Blepharisma stoltei</name>
    <dbReference type="NCBI Taxonomy" id="1481888"/>
    <lineage>
        <taxon>Eukaryota</taxon>
        <taxon>Sar</taxon>
        <taxon>Alveolata</taxon>
        <taxon>Ciliophora</taxon>
        <taxon>Postciliodesmatophora</taxon>
        <taxon>Heterotrichea</taxon>
        <taxon>Heterotrichida</taxon>
        <taxon>Blepharismidae</taxon>
        <taxon>Blepharisma</taxon>
    </lineage>
</organism>
<dbReference type="Proteomes" id="UP001162131">
    <property type="component" value="Unassembled WGS sequence"/>
</dbReference>